<evidence type="ECO:0000313" key="1">
    <source>
        <dbReference type="EMBL" id="TWJ30897.1"/>
    </source>
</evidence>
<evidence type="ECO:0000313" key="2">
    <source>
        <dbReference type="Proteomes" id="UP000319728"/>
    </source>
</evidence>
<dbReference type="SUPFAM" id="SSF56219">
    <property type="entry name" value="DNase I-like"/>
    <property type="match status" value="1"/>
</dbReference>
<dbReference type="InterPro" id="IPR036691">
    <property type="entry name" value="Endo/exonu/phosph_ase_sf"/>
</dbReference>
<dbReference type="OrthoDB" id="4942342at2"/>
<evidence type="ECO:0008006" key="3">
    <source>
        <dbReference type="Google" id="ProtNLM"/>
    </source>
</evidence>
<proteinExistence type="predicted"/>
<protein>
    <recommendedName>
        <fullName evidence="3">Endonuclease/exonuclease/phosphatase family protein</fullName>
    </recommendedName>
</protein>
<dbReference type="Gene3D" id="3.60.10.10">
    <property type="entry name" value="Endonuclease/exonuclease/phosphatase"/>
    <property type="match status" value="1"/>
</dbReference>
<reference evidence="1 2" key="1">
    <citation type="submission" date="2019-07" db="EMBL/GenBank/DDBJ databases">
        <title>R&amp;d 2014.</title>
        <authorList>
            <person name="Klenk H.-P."/>
        </authorList>
    </citation>
    <scope>NUCLEOTIDE SEQUENCE [LARGE SCALE GENOMIC DNA]</scope>
    <source>
        <strain evidence="1 2">DSM 43912</strain>
    </source>
</reference>
<organism evidence="1 2">
    <name type="scientific">Micromonospora sagamiensis</name>
    <dbReference type="NCBI Taxonomy" id="47875"/>
    <lineage>
        <taxon>Bacteria</taxon>
        <taxon>Bacillati</taxon>
        <taxon>Actinomycetota</taxon>
        <taxon>Actinomycetes</taxon>
        <taxon>Micromonosporales</taxon>
        <taxon>Micromonosporaceae</taxon>
        <taxon>Micromonospora</taxon>
    </lineage>
</organism>
<sequence length="343" mass="37385">MKLRARLAAALAVTLTAGVVAVPSPALAWAQLNNDPDFIQVYVNNIENLETVDAVNCPGDWEDLIYYMKTYETSPDLFLVQQLAGPGELNTLLDRMNTLLAGEFAGILAEPDPEQMQSPCGAEKDHQTNAIIWRIGRFDMVAGSQLTWQSLAEDASGTCAPNHQDRTINVAARLYDKIAGRYVSAGSIHWPTGNSDGPACAPENAARTVEKVESIGGALRVWGGDANVSDQANGDWRSWYATTNGQLGGRHNYRDAAFDDCSERVDGGTALRQCLRDEHWTVGGDNRIDVLFARRGDGSMPMTGAEHTVTFAEGDQADIAVTGSDRQDRSYSDHRAIRARVHY</sequence>
<dbReference type="Proteomes" id="UP000319728">
    <property type="component" value="Unassembled WGS sequence"/>
</dbReference>
<accession>A0A562WLZ6</accession>
<dbReference type="AlphaFoldDB" id="A0A562WLZ6"/>
<name>A0A562WLZ6_9ACTN</name>
<dbReference type="EMBL" id="VLLP01000001">
    <property type="protein sequence ID" value="TWJ30897.1"/>
    <property type="molecule type" value="Genomic_DNA"/>
</dbReference>
<comment type="caution">
    <text evidence="1">The sequence shown here is derived from an EMBL/GenBank/DDBJ whole genome shotgun (WGS) entry which is preliminary data.</text>
</comment>
<dbReference type="RefSeq" id="WP_145819494.1">
    <property type="nucleotide sequence ID" value="NZ_AP023438.1"/>
</dbReference>
<gene>
    <name evidence="1" type="ORF">JD81_04446</name>
</gene>
<keyword evidence="2" id="KW-1185">Reference proteome</keyword>